<dbReference type="EMBL" id="CAJNOO010001271">
    <property type="protein sequence ID" value="CAF1125728.1"/>
    <property type="molecule type" value="Genomic_DNA"/>
</dbReference>
<evidence type="ECO:0000256" key="1">
    <source>
        <dbReference type="SAM" id="SignalP"/>
    </source>
</evidence>
<evidence type="ECO:0000313" key="3">
    <source>
        <dbReference type="EMBL" id="CAF1343712.1"/>
    </source>
</evidence>
<gene>
    <name evidence="4" type="ORF">JXQ802_LOCUS47983</name>
    <name evidence="5" type="ORF">OTI717_LOCUS25570</name>
    <name evidence="3" type="ORF">PYM288_LOCUS32027</name>
    <name evidence="2" type="ORF">RFH988_LOCUS20594</name>
</gene>
<dbReference type="AlphaFoldDB" id="A0A816ANU9"/>
<feature type="chain" id="PRO_5036229540" evidence="1">
    <location>
        <begin position="22"/>
        <end position="105"/>
    </location>
</feature>
<keyword evidence="1" id="KW-0732">Signal</keyword>
<evidence type="ECO:0000313" key="5">
    <source>
        <dbReference type="EMBL" id="CAF3935363.1"/>
    </source>
</evidence>
<dbReference type="EMBL" id="CAJOAX010005110">
    <property type="protein sequence ID" value="CAF3935363.1"/>
    <property type="molecule type" value="Genomic_DNA"/>
</dbReference>
<sequence length="105" mass="12063">MKTFIFLVICVLIFIVSTLDAKRLFYDNDNDMELTDQKARMFLRSMLNGDSDSADDDDDSGSLDTREFGKNCVRCKFGINPCCKPNICIKKRFRPDECMEIKSGK</sequence>
<keyword evidence="6" id="KW-1185">Reference proteome</keyword>
<feature type="signal peptide" evidence="1">
    <location>
        <begin position="1"/>
        <end position="21"/>
    </location>
</feature>
<proteinExistence type="predicted"/>
<dbReference type="Proteomes" id="UP000663870">
    <property type="component" value="Unassembled WGS sequence"/>
</dbReference>
<accession>A0A816ANU9</accession>
<name>A0A816ANU9_9BILA</name>
<evidence type="ECO:0000313" key="2">
    <source>
        <dbReference type="EMBL" id="CAF1125728.1"/>
    </source>
</evidence>
<dbReference type="Proteomes" id="UP000663882">
    <property type="component" value="Unassembled WGS sequence"/>
</dbReference>
<organism evidence="4 6">
    <name type="scientific">Rotaria sordida</name>
    <dbReference type="NCBI Taxonomy" id="392033"/>
    <lineage>
        <taxon>Eukaryota</taxon>
        <taxon>Metazoa</taxon>
        <taxon>Spiralia</taxon>
        <taxon>Gnathifera</taxon>
        <taxon>Rotifera</taxon>
        <taxon>Eurotatoria</taxon>
        <taxon>Bdelloidea</taxon>
        <taxon>Philodinida</taxon>
        <taxon>Philodinidae</taxon>
        <taxon>Rotaria</taxon>
    </lineage>
</organism>
<reference evidence="4" key="1">
    <citation type="submission" date="2021-02" db="EMBL/GenBank/DDBJ databases">
        <authorList>
            <person name="Nowell W R."/>
        </authorList>
    </citation>
    <scope>NUCLEOTIDE SEQUENCE</scope>
</reference>
<dbReference type="OrthoDB" id="10007674at2759"/>
<dbReference type="EMBL" id="CAJNOL010004992">
    <property type="protein sequence ID" value="CAF1598161.1"/>
    <property type="molecule type" value="Genomic_DNA"/>
</dbReference>
<dbReference type="EMBL" id="CAJNOH010003640">
    <property type="protein sequence ID" value="CAF1343712.1"/>
    <property type="molecule type" value="Genomic_DNA"/>
</dbReference>
<comment type="caution">
    <text evidence="4">The sequence shown here is derived from an EMBL/GenBank/DDBJ whole genome shotgun (WGS) entry which is preliminary data.</text>
</comment>
<dbReference type="Proteomes" id="UP000663854">
    <property type="component" value="Unassembled WGS sequence"/>
</dbReference>
<evidence type="ECO:0000313" key="4">
    <source>
        <dbReference type="EMBL" id="CAF1598161.1"/>
    </source>
</evidence>
<dbReference type="Proteomes" id="UP000663823">
    <property type="component" value="Unassembled WGS sequence"/>
</dbReference>
<protein>
    <submittedName>
        <fullName evidence="4">Uncharacterized protein</fullName>
    </submittedName>
</protein>
<evidence type="ECO:0000313" key="6">
    <source>
        <dbReference type="Proteomes" id="UP000663870"/>
    </source>
</evidence>